<protein>
    <submittedName>
        <fullName evidence="2">QueT transporter family protein</fullName>
    </submittedName>
</protein>
<dbReference type="AlphaFoldDB" id="A0A7X2MWS2"/>
<feature type="transmembrane region" description="Helical" evidence="1">
    <location>
        <begin position="72"/>
        <end position="92"/>
    </location>
</feature>
<gene>
    <name evidence="2" type="ORF">FYJ33_03580</name>
</gene>
<keyword evidence="1" id="KW-0812">Transmembrane</keyword>
<dbReference type="InterPro" id="IPR010387">
    <property type="entry name" value="QueT"/>
</dbReference>
<feature type="transmembrane region" description="Helical" evidence="1">
    <location>
        <begin position="12"/>
        <end position="34"/>
    </location>
</feature>
<dbReference type="Proteomes" id="UP000460287">
    <property type="component" value="Unassembled WGS sequence"/>
</dbReference>
<evidence type="ECO:0000313" key="2">
    <source>
        <dbReference type="EMBL" id="MSR90517.1"/>
    </source>
</evidence>
<organism evidence="2 3">
    <name type="scientific">Inconstantimicrobium porci</name>
    <dbReference type="NCBI Taxonomy" id="2652291"/>
    <lineage>
        <taxon>Bacteria</taxon>
        <taxon>Bacillati</taxon>
        <taxon>Bacillota</taxon>
        <taxon>Clostridia</taxon>
        <taxon>Eubacteriales</taxon>
        <taxon>Clostridiaceae</taxon>
        <taxon>Inconstantimicrobium</taxon>
    </lineage>
</organism>
<evidence type="ECO:0000256" key="1">
    <source>
        <dbReference type="SAM" id="Phobius"/>
    </source>
</evidence>
<accession>A0A7X2MWS2</accession>
<comment type="caution">
    <text evidence="2">The sequence shown here is derived from an EMBL/GenBank/DDBJ whole genome shotgun (WGS) entry which is preliminary data.</text>
</comment>
<name>A0A7X2MWS2_9CLOT</name>
<keyword evidence="1" id="KW-1133">Transmembrane helix</keyword>
<dbReference type="EMBL" id="VULX01000003">
    <property type="protein sequence ID" value="MSR90517.1"/>
    <property type="molecule type" value="Genomic_DNA"/>
</dbReference>
<keyword evidence="1" id="KW-0472">Membrane</keyword>
<feature type="transmembrane region" description="Helical" evidence="1">
    <location>
        <begin position="99"/>
        <end position="124"/>
    </location>
</feature>
<proteinExistence type="predicted"/>
<dbReference type="Gene3D" id="1.10.1760.20">
    <property type="match status" value="1"/>
</dbReference>
<keyword evidence="3" id="KW-1185">Reference proteome</keyword>
<dbReference type="PANTHER" id="PTHR40044">
    <property type="entry name" value="INTEGRAL MEMBRANE PROTEIN-RELATED"/>
    <property type="match status" value="1"/>
</dbReference>
<sequence length="174" mass="18828">MNNITTKRLVRTALIAAIYVVLTLLFAPISYGGVQFRVSEVLVLLAFFDPFYIGGLTLGCFIANMLGPNGPADIIIGTFATFLSVGAISLTAKFMKNKVSLFVSSLWPAVFNGILIGLELSLFITPDVPFWINGLQVAAGELVVISIVGVPVFTVLKNKYPSLLRENKTKLSEN</sequence>
<dbReference type="PIRSF" id="PIRSF031501">
    <property type="entry name" value="QueT"/>
    <property type="match status" value="1"/>
</dbReference>
<dbReference type="RefSeq" id="WP_154530407.1">
    <property type="nucleotide sequence ID" value="NZ_JAQXTV010000065.1"/>
</dbReference>
<feature type="transmembrane region" description="Helical" evidence="1">
    <location>
        <begin position="41"/>
        <end position="66"/>
    </location>
</feature>
<evidence type="ECO:0000313" key="3">
    <source>
        <dbReference type="Proteomes" id="UP000460287"/>
    </source>
</evidence>
<feature type="transmembrane region" description="Helical" evidence="1">
    <location>
        <begin position="130"/>
        <end position="156"/>
    </location>
</feature>
<reference evidence="2 3" key="1">
    <citation type="submission" date="2019-08" db="EMBL/GenBank/DDBJ databases">
        <title>In-depth cultivation of the pig gut microbiome towards novel bacterial diversity and tailored functional studies.</title>
        <authorList>
            <person name="Wylensek D."/>
            <person name="Hitch T.C.A."/>
            <person name="Clavel T."/>
        </authorList>
    </citation>
    <scope>NUCLEOTIDE SEQUENCE [LARGE SCALE GENOMIC DNA]</scope>
    <source>
        <strain evidence="2 3">WCA-383-APC-5B</strain>
    </source>
</reference>
<dbReference type="PANTHER" id="PTHR40044:SF1">
    <property type="entry name" value="INTEGRAL MEMBRANE PROTEIN"/>
    <property type="match status" value="1"/>
</dbReference>
<dbReference type="Pfam" id="PF06177">
    <property type="entry name" value="QueT"/>
    <property type="match status" value="1"/>
</dbReference>